<dbReference type="Pfam" id="PF01740">
    <property type="entry name" value="STAS"/>
    <property type="match status" value="1"/>
</dbReference>
<dbReference type="InterPro" id="IPR002645">
    <property type="entry name" value="STAS_dom"/>
</dbReference>
<evidence type="ECO:0000313" key="5">
    <source>
        <dbReference type="Proteomes" id="UP000243002"/>
    </source>
</evidence>
<reference evidence="4 5" key="1">
    <citation type="journal article" date="2018" name="Environ. Microbiol.">
        <title>Ecological and genomic features of two widespread freshwater picocyanobacteria.</title>
        <authorList>
            <person name="Cabello-Yeves P.J."/>
            <person name="Picazo A."/>
            <person name="Camacho A."/>
            <person name="Callieri C."/>
            <person name="Rosselli R."/>
            <person name="Roda-Garcia J.J."/>
            <person name="Coutinho F.H."/>
            <person name="Rodriguez-Valera F."/>
        </authorList>
    </citation>
    <scope>NUCLEOTIDE SEQUENCE [LARGE SCALE GENOMIC DNA]</scope>
    <source>
        <strain evidence="4 5">Tous</strain>
    </source>
</reference>
<dbReference type="CDD" id="cd07043">
    <property type="entry name" value="STAS_anti-anti-sigma_factors"/>
    <property type="match status" value="1"/>
</dbReference>
<dbReference type="OrthoDB" id="9796076at2"/>
<dbReference type="Gene3D" id="3.30.750.24">
    <property type="entry name" value="STAS domain"/>
    <property type="match status" value="1"/>
</dbReference>
<feature type="domain" description="STAS" evidence="3">
    <location>
        <begin position="17"/>
        <end position="112"/>
    </location>
</feature>
<dbReference type="InterPro" id="IPR003658">
    <property type="entry name" value="Anti-sigma_ant"/>
</dbReference>
<dbReference type="PROSITE" id="PS50801">
    <property type="entry name" value="STAS"/>
    <property type="match status" value="1"/>
</dbReference>
<evidence type="ECO:0000259" key="3">
    <source>
        <dbReference type="PROSITE" id="PS50801"/>
    </source>
</evidence>
<keyword evidence="5" id="KW-1185">Reference proteome</keyword>
<sequence>MTVSLRGGFEQQAHCQLFRFTGQLDAYSDKQFGEFVASHRGNGQPLVIDLSHIDFLDSSGLGALVQLAKQCNGDKQKFLVVGNARVVQTVKLVRLEEFLHLQPDLETALGNLAA</sequence>
<comment type="similarity">
    <text evidence="1 2">Belongs to the anti-sigma-factor antagonist family.</text>
</comment>
<organism evidence="4 5">
    <name type="scientific">Cyanobium usitatum str. Tous</name>
    <dbReference type="NCBI Taxonomy" id="2116684"/>
    <lineage>
        <taxon>Bacteria</taxon>
        <taxon>Bacillati</taxon>
        <taxon>Cyanobacteriota</taxon>
        <taxon>Cyanophyceae</taxon>
        <taxon>Synechococcales</taxon>
        <taxon>Prochlorococcaceae</taxon>
        <taxon>Cyanobium</taxon>
    </lineage>
</organism>
<accession>A0A2P7N0C0</accession>
<comment type="caution">
    <text evidence="4">The sequence shown here is derived from an EMBL/GenBank/DDBJ whole genome shotgun (WGS) entry which is preliminary data.</text>
</comment>
<evidence type="ECO:0000256" key="1">
    <source>
        <dbReference type="ARBA" id="ARBA00009013"/>
    </source>
</evidence>
<evidence type="ECO:0000256" key="2">
    <source>
        <dbReference type="RuleBase" id="RU003749"/>
    </source>
</evidence>
<dbReference type="Proteomes" id="UP000243002">
    <property type="component" value="Unassembled WGS sequence"/>
</dbReference>
<dbReference type="NCBIfam" id="TIGR00377">
    <property type="entry name" value="ant_ant_sig"/>
    <property type="match status" value="1"/>
</dbReference>
<dbReference type="AlphaFoldDB" id="A0A2P7N0C0"/>
<name>A0A2P7N0C0_9CYAN</name>
<evidence type="ECO:0000313" key="4">
    <source>
        <dbReference type="EMBL" id="PSJ06899.1"/>
    </source>
</evidence>
<dbReference type="PANTHER" id="PTHR33495:SF2">
    <property type="entry name" value="ANTI-SIGMA FACTOR ANTAGONIST TM_1081-RELATED"/>
    <property type="match status" value="1"/>
</dbReference>
<proteinExistence type="inferred from homology"/>
<dbReference type="InterPro" id="IPR036513">
    <property type="entry name" value="STAS_dom_sf"/>
</dbReference>
<protein>
    <recommendedName>
        <fullName evidence="2">Anti-sigma factor antagonist</fullName>
    </recommendedName>
</protein>
<dbReference type="RefSeq" id="WP_106501871.1">
    <property type="nucleotide sequence ID" value="NZ_PXXO01000002.1"/>
</dbReference>
<dbReference type="GO" id="GO:0043856">
    <property type="term" value="F:anti-sigma factor antagonist activity"/>
    <property type="evidence" value="ECO:0007669"/>
    <property type="project" value="InterPro"/>
</dbReference>
<gene>
    <name evidence="4" type="ORF">C7K55_02765</name>
</gene>
<dbReference type="PANTHER" id="PTHR33495">
    <property type="entry name" value="ANTI-SIGMA FACTOR ANTAGONIST TM_1081-RELATED-RELATED"/>
    <property type="match status" value="1"/>
</dbReference>
<dbReference type="EMBL" id="PXXO01000002">
    <property type="protein sequence ID" value="PSJ06899.1"/>
    <property type="molecule type" value="Genomic_DNA"/>
</dbReference>
<dbReference type="SUPFAM" id="SSF52091">
    <property type="entry name" value="SpoIIaa-like"/>
    <property type="match status" value="1"/>
</dbReference>